<dbReference type="InterPro" id="IPR002797">
    <property type="entry name" value="Polysacc_synth"/>
</dbReference>
<dbReference type="EMBL" id="VZCW01000185">
    <property type="protein sequence ID" value="MQN12559.1"/>
    <property type="molecule type" value="Genomic_DNA"/>
</dbReference>
<keyword evidence="3 5" id="KW-1133">Transmembrane helix</keyword>
<dbReference type="PANTHER" id="PTHR43424:SF1">
    <property type="entry name" value="LOCUS PUTATIVE PROTEIN 1-RELATED"/>
    <property type="match status" value="1"/>
</dbReference>
<gene>
    <name evidence="6" type="ORF">F7D95_06930</name>
</gene>
<dbReference type="InterPro" id="IPR052556">
    <property type="entry name" value="PolySynth_Transporter"/>
</dbReference>
<evidence type="ECO:0000256" key="4">
    <source>
        <dbReference type="ARBA" id="ARBA00023136"/>
    </source>
</evidence>
<evidence type="ECO:0000256" key="5">
    <source>
        <dbReference type="SAM" id="Phobius"/>
    </source>
</evidence>
<evidence type="ECO:0000256" key="3">
    <source>
        <dbReference type="ARBA" id="ARBA00022989"/>
    </source>
</evidence>
<comment type="caution">
    <text evidence="6">The sequence shown here is derived from an EMBL/GenBank/DDBJ whole genome shotgun (WGS) entry which is preliminary data.</text>
</comment>
<organism evidence="6 7">
    <name type="scientific">Segatella copri</name>
    <dbReference type="NCBI Taxonomy" id="165179"/>
    <lineage>
        <taxon>Bacteria</taxon>
        <taxon>Pseudomonadati</taxon>
        <taxon>Bacteroidota</taxon>
        <taxon>Bacteroidia</taxon>
        <taxon>Bacteroidales</taxon>
        <taxon>Prevotellaceae</taxon>
        <taxon>Segatella</taxon>
    </lineage>
</organism>
<dbReference type="Pfam" id="PF01943">
    <property type="entry name" value="Polysacc_synt"/>
    <property type="match status" value="1"/>
</dbReference>
<accession>A0AA90ZLF0</accession>
<dbReference type="PANTHER" id="PTHR43424">
    <property type="entry name" value="LOCUS PUTATIVE PROTEIN 1-RELATED"/>
    <property type="match status" value="1"/>
</dbReference>
<name>A0AA90ZLF0_9BACT</name>
<feature type="non-terminal residue" evidence="6">
    <location>
        <position position="94"/>
    </location>
</feature>
<dbReference type="AlphaFoldDB" id="A0AA90ZLF0"/>
<sequence>MSIRNNFKYSLILTLSTYLVPLLVFPYISRVLGAERIGAIDTVDGIIDYLVLFSMMGMQALGIREIARHKDDKAELQSAFNDLFWLNAITMVVA</sequence>
<evidence type="ECO:0000313" key="7">
    <source>
        <dbReference type="Proteomes" id="UP000442105"/>
    </source>
</evidence>
<dbReference type="Proteomes" id="UP000442105">
    <property type="component" value="Unassembled WGS sequence"/>
</dbReference>
<dbReference type="RefSeq" id="WP_153128406.1">
    <property type="nucleotide sequence ID" value="NZ_VZCW01000185.1"/>
</dbReference>
<keyword evidence="2 5" id="KW-0812">Transmembrane</keyword>
<evidence type="ECO:0000256" key="1">
    <source>
        <dbReference type="ARBA" id="ARBA00004141"/>
    </source>
</evidence>
<protein>
    <submittedName>
        <fullName evidence="6">Oligosaccharide flippase family protein</fullName>
    </submittedName>
</protein>
<evidence type="ECO:0000313" key="6">
    <source>
        <dbReference type="EMBL" id="MQN12559.1"/>
    </source>
</evidence>
<comment type="subcellular location">
    <subcellularLocation>
        <location evidence="1">Membrane</location>
        <topology evidence="1">Multi-pass membrane protein</topology>
    </subcellularLocation>
</comment>
<keyword evidence="4 5" id="KW-0472">Membrane</keyword>
<feature type="transmembrane region" description="Helical" evidence="5">
    <location>
        <begin position="49"/>
        <end position="67"/>
    </location>
</feature>
<evidence type="ECO:0000256" key="2">
    <source>
        <dbReference type="ARBA" id="ARBA00022692"/>
    </source>
</evidence>
<reference evidence="7" key="1">
    <citation type="submission" date="2019-09" db="EMBL/GenBank/DDBJ databases">
        <title>Distinct polysaccharide growth profiles of human intestinal Prevotella copri isolates.</title>
        <authorList>
            <person name="Fehlner-Peach H."/>
            <person name="Magnabosco C."/>
            <person name="Raghavan V."/>
            <person name="Scher J.U."/>
            <person name="Tett A."/>
            <person name="Cox L.M."/>
            <person name="Gottsegen C."/>
            <person name="Watters A."/>
            <person name="Wiltshire- Gordon J.D."/>
            <person name="Segata N."/>
            <person name="Bonneau R."/>
            <person name="Littman D.R."/>
        </authorList>
    </citation>
    <scope>NUCLEOTIDE SEQUENCE [LARGE SCALE GENOMIC DNA]</scope>
    <source>
        <strain evidence="7">iAQ1179</strain>
    </source>
</reference>
<dbReference type="GO" id="GO:0016020">
    <property type="term" value="C:membrane"/>
    <property type="evidence" value="ECO:0007669"/>
    <property type="project" value="UniProtKB-SubCell"/>
</dbReference>
<proteinExistence type="predicted"/>